<dbReference type="GO" id="GO:0006654">
    <property type="term" value="P:phosphatidic acid biosynthetic process"/>
    <property type="evidence" value="ECO:0007669"/>
    <property type="project" value="TreeGrafter"/>
</dbReference>
<protein>
    <submittedName>
        <fullName evidence="5">Acyltransferase</fullName>
    </submittedName>
</protein>
<name>A0A8J3G3J2_9PROT</name>
<dbReference type="PANTHER" id="PTHR10434:SF9">
    <property type="entry name" value="PHOSPHOLIPID_GLYCEROL ACYLTRANSFERASE DOMAIN-CONTAINING PROTEIN"/>
    <property type="match status" value="1"/>
</dbReference>
<dbReference type="EMBL" id="BMZH01000023">
    <property type="protein sequence ID" value="GHB04922.1"/>
    <property type="molecule type" value="Genomic_DNA"/>
</dbReference>
<dbReference type="RefSeq" id="WP_233354196.1">
    <property type="nucleotide sequence ID" value="NZ_BMZH01000023.1"/>
</dbReference>
<keyword evidence="3 5" id="KW-0012">Acyltransferase</keyword>
<proteinExistence type="predicted"/>
<comment type="caution">
    <text evidence="5">The sequence shown here is derived from an EMBL/GenBank/DDBJ whole genome shotgun (WGS) entry which is preliminary data.</text>
</comment>
<gene>
    <name evidence="5" type="ORF">GCM10009069_29330</name>
</gene>
<dbReference type="Proteomes" id="UP000634004">
    <property type="component" value="Unassembled WGS sequence"/>
</dbReference>
<evidence type="ECO:0000256" key="3">
    <source>
        <dbReference type="ARBA" id="ARBA00023315"/>
    </source>
</evidence>
<reference evidence="5" key="1">
    <citation type="journal article" date="2014" name="Int. J. Syst. Evol. Microbiol.">
        <title>Complete genome sequence of Corynebacterium casei LMG S-19264T (=DSM 44701T), isolated from a smear-ripened cheese.</title>
        <authorList>
            <consortium name="US DOE Joint Genome Institute (JGI-PGF)"/>
            <person name="Walter F."/>
            <person name="Albersmeier A."/>
            <person name="Kalinowski J."/>
            <person name="Ruckert C."/>
        </authorList>
    </citation>
    <scope>NUCLEOTIDE SEQUENCE</scope>
    <source>
        <strain evidence="5">KCTC 32513</strain>
    </source>
</reference>
<dbReference type="GO" id="GO:0003841">
    <property type="term" value="F:1-acylglycerol-3-phosphate O-acyltransferase activity"/>
    <property type="evidence" value="ECO:0007669"/>
    <property type="project" value="TreeGrafter"/>
</dbReference>
<evidence type="ECO:0000256" key="2">
    <source>
        <dbReference type="ARBA" id="ARBA00022679"/>
    </source>
</evidence>
<sequence length="165" mass="18783">MVGQLPNEKKLIIVGMPHTSNWDFILAMACMQSVGLKVSYMMKKEAFAWPFESFFKYLGGVPIERSSSNDVTSQMVTWFNDNENVWLGMTPEGTRSKVQQFKKGYLRIAKAANVPISLIGIDARLKHVVLHNDPWIFTGANDDEDNKAIKRYSDENFYGINPTKQ</sequence>
<evidence type="ECO:0000259" key="4">
    <source>
        <dbReference type="SMART" id="SM00563"/>
    </source>
</evidence>
<dbReference type="SMART" id="SM00563">
    <property type="entry name" value="PlsC"/>
    <property type="match status" value="1"/>
</dbReference>
<keyword evidence="2" id="KW-0808">Transferase</keyword>
<evidence type="ECO:0000256" key="1">
    <source>
        <dbReference type="ARBA" id="ARBA00005189"/>
    </source>
</evidence>
<evidence type="ECO:0000313" key="5">
    <source>
        <dbReference type="EMBL" id="GHB04922.1"/>
    </source>
</evidence>
<dbReference type="Pfam" id="PF01553">
    <property type="entry name" value="Acyltransferase"/>
    <property type="match status" value="1"/>
</dbReference>
<keyword evidence="6" id="KW-1185">Reference proteome</keyword>
<evidence type="ECO:0000313" key="6">
    <source>
        <dbReference type="Proteomes" id="UP000634004"/>
    </source>
</evidence>
<dbReference type="SUPFAM" id="SSF69593">
    <property type="entry name" value="Glycerol-3-phosphate (1)-acyltransferase"/>
    <property type="match status" value="1"/>
</dbReference>
<reference evidence="5" key="2">
    <citation type="submission" date="2020-09" db="EMBL/GenBank/DDBJ databases">
        <authorList>
            <person name="Sun Q."/>
            <person name="Kim S."/>
        </authorList>
    </citation>
    <scope>NUCLEOTIDE SEQUENCE</scope>
    <source>
        <strain evidence="5">KCTC 32513</strain>
    </source>
</reference>
<dbReference type="InterPro" id="IPR002123">
    <property type="entry name" value="Plipid/glycerol_acylTrfase"/>
</dbReference>
<feature type="domain" description="Phospholipid/glycerol acyltransferase" evidence="4">
    <location>
        <begin position="12"/>
        <end position="124"/>
    </location>
</feature>
<accession>A0A8J3G3J2</accession>
<organism evidence="5 6">
    <name type="scientific">Algimonas arctica</name>
    <dbReference type="NCBI Taxonomy" id="1479486"/>
    <lineage>
        <taxon>Bacteria</taxon>
        <taxon>Pseudomonadati</taxon>
        <taxon>Pseudomonadota</taxon>
        <taxon>Alphaproteobacteria</taxon>
        <taxon>Maricaulales</taxon>
        <taxon>Robiginitomaculaceae</taxon>
        <taxon>Algimonas</taxon>
    </lineage>
</organism>
<comment type="pathway">
    <text evidence="1">Lipid metabolism.</text>
</comment>
<dbReference type="AlphaFoldDB" id="A0A8J3G3J2"/>
<dbReference type="PANTHER" id="PTHR10434">
    <property type="entry name" value="1-ACYL-SN-GLYCEROL-3-PHOSPHATE ACYLTRANSFERASE"/>
    <property type="match status" value="1"/>
</dbReference>